<dbReference type="OrthoDB" id="202415at2759"/>
<dbReference type="eggNOG" id="KOG2458">
    <property type="taxonomic scope" value="Eukaryota"/>
</dbReference>
<dbReference type="HOGENOM" id="CLU_041919_1_0_1"/>
<dbReference type="EMBL" id="DS985241">
    <property type="protein sequence ID" value="EDV29011.1"/>
    <property type="molecule type" value="Genomic_DNA"/>
</dbReference>
<reference evidence="4 5" key="1">
    <citation type="journal article" date="2008" name="Nature">
        <title>The Trichoplax genome and the nature of placozoans.</title>
        <authorList>
            <person name="Srivastava M."/>
            <person name="Begovic E."/>
            <person name="Chapman J."/>
            <person name="Putnam N.H."/>
            <person name="Hellsten U."/>
            <person name="Kawashima T."/>
            <person name="Kuo A."/>
            <person name="Mitros T."/>
            <person name="Salamov A."/>
            <person name="Carpenter M.L."/>
            <person name="Signorovitch A.Y."/>
            <person name="Moreno M.A."/>
            <person name="Kamm K."/>
            <person name="Grimwood J."/>
            <person name="Schmutz J."/>
            <person name="Shapiro H."/>
            <person name="Grigoriev I.V."/>
            <person name="Buss L.W."/>
            <person name="Schierwater B."/>
            <person name="Dellaporta S.L."/>
            <person name="Rokhsar D.S."/>
        </authorList>
    </citation>
    <scope>NUCLEOTIDE SEQUENCE [LARGE SCALE GENOMIC DNA]</scope>
    <source>
        <strain evidence="4 5">Grell-BS-1999</strain>
    </source>
</reference>
<name>B3RIM8_TRIAD</name>
<dbReference type="InterPro" id="IPR051091">
    <property type="entry name" value="O-Glucosyltr/Glycosyltrsf_90"/>
</dbReference>
<dbReference type="FunCoup" id="B3RIM8">
    <property type="interactions" value="1574"/>
</dbReference>
<proteinExistence type="inferred from homology"/>
<evidence type="ECO:0000259" key="3">
    <source>
        <dbReference type="SMART" id="SM00672"/>
    </source>
</evidence>
<dbReference type="InterPro" id="IPR006598">
    <property type="entry name" value="CAP10"/>
</dbReference>
<dbReference type="CTD" id="6750163"/>
<dbReference type="GO" id="GO:0035251">
    <property type="term" value="F:UDP-glucosyltransferase activity"/>
    <property type="evidence" value="ECO:0000318"/>
    <property type="project" value="GO_Central"/>
</dbReference>
<dbReference type="InParanoid" id="B3RIM8"/>
<keyword evidence="2" id="KW-0808">Transferase</keyword>
<dbReference type="PhylomeDB" id="B3RIM8"/>
<dbReference type="KEGG" id="tad:TRIADDRAFT_18924"/>
<comment type="similarity">
    <text evidence="1">Belongs to the glycosyltransferase 90 family.</text>
</comment>
<dbReference type="GO" id="GO:0012505">
    <property type="term" value="C:endomembrane system"/>
    <property type="evidence" value="ECO:0000318"/>
    <property type="project" value="GO_Central"/>
</dbReference>
<dbReference type="PANTHER" id="PTHR12203">
    <property type="entry name" value="KDEL LYS-ASP-GLU-LEU CONTAINING - RELATED"/>
    <property type="match status" value="1"/>
</dbReference>
<gene>
    <name evidence="4" type="ORF">TRIADDRAFT_18924</name>
</gene>
<feature type="non-terminal residue" evidence="4">
    <location>
        <position position="1"/>
    </location>
</feature>
<feature type="domain" description="Glycosyl transferase CAP10" evidence="3">
    <location>
        <begin position="104"/>
        <end position="355"/>
    </location>
</feature>
<dbReference type="AlphaFoldDB" id="B3RIM8"/>
<dbReference type="Proteomes" id="UP000009022">
    <property type="component" value="Unassembled WGS sequence"/>
</dbReference>
<dbReference type="Pfam" id="PF05686">
    <property type="entry name" value="Glyco_transf_90"/>
    <property type="match status" value="1"/>
</dbReference>
<evidence type="ECO:0000313" key="5">
    <source>
        <dbReference type="Proteomes" id="UP000009022"/>
    </source>
</evidence>
<evidence type="ECO:0000256" key="2">
    <source>
        <dbReference type="ARBA" id="ARBA00022679"/>
    </source>
</evidence>
<dbReference type="SMART" id="SM00672">
    <property type="entry name" value="CAP10"/>
    <property type="match status" value="1"/>
</dbReference>
<dbReference type="PANTHER" id="PTHR12203:SF35">
    <property type="entry name" value="PROTEIN O-GLUCOSYLTRANSFERASE 1"/>
    <property type="match status" value="1"/>
</dbReference>
<keyword evidence="5" id="KW-1185">Reference proteome</keyword>
<evidence type="ECO:0000313" key="4">
    <source>
        <dbReference type="EMBL" id="EDV29011.1"/>
    </source>
</evidence>
<dbReference type="OMA" id="EDDCMFP"/>
<protein>
    <recommendedName>
        <fullName evidence="3">Glycosyl transferase CAP10 domain-containing protein</fullName>
    </recommendedName>
</protein>
<sequence>KADNDKWDDYLKIITKAVSSFKDCKNDRCGCYKKVIDNDLKPWRLKKGITKEIFDKAANQGSHRGAEKGSHYQIINHKVYRHERCTFPARCKGIEHFLKKIAKKLPNLELIINTHDWPKVPKWDELLPVFSFSKTHNENDIMYPAWSFWEGGPAVWPIFPNGLGRWDVLRKSLQKASDKWPWDKKKSIAFFRGSRTSAERDPLILLSRAKPKLVNASYTKNQAWRSKADTLGEEPAKEVTLEDHCKYKYLFNFRGVAASFRFRHLFLCNSVVLHIGHEWQEFFYPALTPWVHYIPVDPDQRNTEEIIRFAIENDEEMKRLAKRGRDFILNHLRMKDVECYWELLLKQYAKLLKWKPQLNPSFDLVS</sequence>
<organism evidence="4 5">
    <name type="scientific">Trichoplax adhaerens</name>
    <name type="common">Trichoplax reptans</name>
    <dbReference type="NCBI Taxonomy" id="10228"/>
    <lineage>
        <taxon>Eukaryota</taxon>
        <taxon>Metazoa</taxon>
        <taxon>Placozoa</taxon>
        <taxon>Uniplacotomia</taxon>
        <taxon>Trichoplacea</taxon>
        <taxon>Trichoplacidae</taxon>
        <taxon>Trichoplax</taxon>
    </lineage>
</organism>
<dbReference type="GO" id="GO:0035252">
    <property type="term" value="F:UDP-xylosyltransferase activity"/>
    <property type="evidence" value="ECO:0000318"/>
    <property type="project" value="GO_Central"/>
</dbReference>
<accession>B3RIM8</accession>
<dbReference type="STRING" id="10228.B3RIM8"/>
<dbReference type="GeneID" id="6750163"/>
<dbReference type="RefSeq" id="XP_002108213.1">
    <property type="nucleotide sequence ID" value="XM_002108177.1"/>
</dbReference>
<evidence type="ECO:0000256" key="1">
    <source>
        <dbReference type="ARBA" id="ARBA00010118"/>
    </source>
</evidence>